<reference evidence="2 3" key="1">
    <citation type="submission" date="2015-07" db="EMBL/GenBank/DDBJ databases">
        <authorList>
            <person name="Voget S."/>
            <person name="Dogs M."/>
            <person name="Brinkhoff T.H."/>
            <person name="Daniel R."/>
        </authorList>
    </citation>
    <scope>NUCLEOTIDE SEQUENCE [LARGE SCALE GENOMIC DNA]</scope>
    <source>
        <strain evidence="2 3">B14</strain>
    </source>
</reference>
<evidence type="ECO:0000313" key="2">
    <source>
        <dbReference type="EMBL" id="WVX50917.1"/>
    </source>
</evidence>
<protein>
    <submittedName>
        <fullName evidence="2">Uncharacterized protein</fullName>
    </submittedName>
</protein>
<accession>A0ABZ2BXW2</accession>
<dbReference type="EMBL" id="CP143423">
    <property type="protein sequence ID" value="WVX50917.1"/>
    <property type="molecule type" value="Genomic_DNA"/>
</dbReference>
<gene>
    <name evidence="2" type="ORF">ROLI_040170</name>
</gene>
<name>A0ABZ2BXW2_9RHOB</name>
<organism evidence="2 3">
    <name type="scientific">Roseobacter fucihabitans</name>
    <dbReference type="NCBI Taxonomy" id="1537242"/>
    <lineage>
        <taxon>Bacteria</taxon>
        <taxon>Pseudomonadati</taxon>
        <taxon>Pseudomonadota</taxon>
        <taxon>Alphaproteobacteria</taxon>
        <taxon>Rhodobacterales</taxon>
        <taxon>Roseobacteraceae</taxon>
        <taxon>Roseobacter</taxon>
    </lineage>
</organism>
<evidence type="ECO:0000313" key="3">
    <source>
        <dbReference type="Proteomes" id="UP001318682"/>
    </source>
</evidence>
<keyword evidence="3" id="KW-1185">Reference proteome</keyword>
<sequence>MFISGSFRVLYAASVSLALITVSAVDETNITLHHTLAEFFDLKSGLFLGWHVY</sequence>
<keyword evidence="1" id="KW-0732">Signal</keyword>
<proteinExistence type="predicted"/>
<feature type="chain" id="PRO_5046567374" evidence="1">
    <location>
        <begin position="25"/>
        <end position="53"/>
    </location>
</feature>
<reference evidence="3" key="2">
    <citation type="submission" date="2024-01" db="EMBL/GenBank/DDBJ databases">
        <title>Roseobacter fucihabitans sp. nov., isolated from the brown alga Fucus spiralis.</title>
        <authorList>
            <person name="Hahnke S."/>
            <person name="Berger M."/>
            <person name="Schlingloff A."/>
            <person name="Athale I."/>
            <person name="Neumann-Schaal M."/>
            <person name="Adenaya A."/>
            <person name="Poehlein A."/>
            <person name="Daniel R."/>
            <person name="Pertersen J."/>
            <person name="Brinkhoff T."/>
        </authorList>
    </citation>
    <scope>NUCLEOTIDE SEQUENCE [LARGE SCALE GENOMIC DNA]</scope>
    <source>
        <strain evidence="3">B14</strain>
    </source>
</reference>
<feature type="signal peptide" evidence="1">
    <location>
        <begin position="1"/>
        <end position="24"/>
    </location>
</feature>
<dbReference type="Proteomes" id="UP001318682">
    <property type="component" value="Chromosome"/>
</dbReference>
<evidence type="ECO:0000256" key="1">
    <source>
        <dbReference type="SAM" id="SignalP"/>
    </source>
</evidence>